<name>A0ABQ3ENF0_9HYPH</name>
<keyword evidence="2" id="KW-0732">Signal</keyword>
<keyword evidence="4" id="KW-1185">Reference proteome</keyword>
<feature type="region of interest" description="Disordered" evidence="1">
    <location>
        <begin position="111"/>
        <end position="146"/>
    </location>
</feature>
<reference evidence="4" key="1">
    <citation type="journal article" date="2019" name="Int. J. Syst. Evol. Microbiol.">
        <title>The Global Catalogue of Microorganisms (GCM) 10K type strain sequencing project: providing services to taxonomists for standard genome sequencing and annotation.</title>
        <authorList>
            <consortium name="The Broad Institute Genomics Platform"/>
            <consortium name="The Broad Institute Genome Sequencing Center for Infectious Disease"/>
            <person name="Wu L."/>
            <person name="Ma J."/>
        </authorList>
    </citation>
    <scope>NUCLEOTIDE SEQUENCE [LARGE SCALE GENOMIC DNA]</scope>
    <source>
        <strain evidence="4">KCTC 12861</strain>
    </source>
</reference>
<evidence type="ECO:0008006" key="5">
    <source>
        <dbReference type="Google" id="ProtNLM"/>
    </source>
</evidence>
<protein>
    <recommendedName>
        <fullName evidence="5">LTXXQ motif family protein</fullName>
    </recommendedName>
</protein>
<feature type="chain" id="PRO_5045236833" description="LTXXQ motif family protein" evidence="2">
    <location>
        <begin position="22"/>
        <end position="146"/>
    </location>
</feature>
<dbReference type="Gene3D" id="1.20.120.1490">
    <property type="match status" value="1"/>
</dbReference>
<feature type="signal peptide" evidence="2">
    <location>
        <begin position="1"/>
        <end position="21"/>
    </location>
</feature>
<proteinExistence type="predicted"/>
<evidence type="ECO:0000256" key="2">
    <source>
        <dbReference type="SAM" id="SignalP"/>
    </source>
</evidence>
<comment type="caution">
    <text evidence="3">The sequence shown here is derived from an EMBL/GenBank/DDBJ whole genome shotgun (WGS) entry which is preliminary data.</text>
</comment>
<organism evidence="3 4">
    <name type="scientific">Pseudovibrio japonicus</name>
    <dbReference type="NCBI Taxonomy" id="366534"/>
    <lineage>
        <taxon>Bacteria</taxon>
        <taxon>Pseudomonadati</taxon>
        <taxon>Pseudomonadota</taxon>
        <taxon>Alphaproteobacteria</taxon>
        <taxon>Hyphomicrobiales</taxon>
        <taxon>Stappiaceae</taxon>
        <taxon>Pseudovibrio</taxon>
    </lineage>
</organism>
<dbReference type="RefSeq" id="WP_189438152.1">
    <property type="nucleotide sequence ID" value="NZ_BMXE01000007.1"/>
</dbReference>
<evidence type="ECO:0000256" key="1">
    <source>
        <dbReference type="SAM" id="MobiDB-lite"/>
    </source>
</evidence>
<dbReference type="Proteomes" id="UP000637980">
    <property type="component" value="Unassembled WGS sequence"/>
</dbReference>
<evidence type="ECO:0000313" key="4">
    <source>
        <dbReference type="Proteomes" id="UP000637980"/>
    </source>
</evidence>
<accession>A0ABQ3ENF0</accession>
<evidence type="ECO:0000313" key="3">
    <source>
        <dbReference type="EMBL" id="GHB43094.1"/>
    </source>
</evidence>
<gene>
    <name evidence="3" type="ORF">GCM10007094_35620</name>
</gene>
<dbReference type="EMBL" id="BMXE01000007">
    <property type="protein sequence ID" value="GHB43094.1"/>
    <property type="molecule type" value="Genomic_DNA"/>
</dbReference>
<sequence>MYKALALTATLLFASPLVAFAAPGDSPPHMDMISERLQLTDEQKTQVQPILEQHREDRRAILTNAGIERGTPPTQEQLDAIRMPLQEARDRRDQALAAVLSPEQMTTFNEMQQQMRDRMQNKMGSGSGATDSDASDSMDTDSSTTN</sequence>